<comment type="caution">
    <text evidence="4">The sequence shown here is derived from an EMBL/GenBank/DDBJ whole genome shotgun (WGS) entry which is preliminary data.</text>
</comment>
<evidence type="ECO:0000259" key="3">
    <source>
        <dbReference type="Pfam" id="PF22124"/>
    </source>
</evidence>
<feature type="domain" description="Glycosyl hydrolase family 95 N-terminal" evidence="1">
    <location>
        <begin position="37"/>
        <end position="274"/>
    </location>
</feature>
<dbReference type="InterPro" id="IPR049053">
    <property type="entry name" value="AFCA-like_C"/>
</dbReference>
<evidence type="ECO:0000259" key="2">
    <source>
        <dbReference type="Pfam" id="PF21307"/>
    </source>
</evidence>
<organism evidence="4 5">
    <name type="scientific">Sphingomonas quercus</name>
    <dbReference type="NCBI Taxonomy" id="2842451"/>
    <lineage>
        <taxon>Bacteria</taxon>
        <taxon>Pseudomonadati</taxon>
        <taxon>Pseudomonadota</taxon>
        <taxon>Alphaproteobacteria</taxon>
        <taxon>Sphingomonadales</taxon>
        <taxon>Sphingomonadaceae</taxon>
        <taxon>Sphingomonas</taxon>
    </lineage>
</organism>
<accession>A0ABS6BME6</accession>
<keyword evidence="4" id="KW-0378">Hydrolase</keyword>
<dbReference type="Pfam" id="PF22124">
    <property type="entry name" value="Glyco_hydro_95_cat"/>
    <property type="match status" value="1"/>
</dbReference>
<reference evidence="4 5" key="1">
    <citation type="submission" date="2021-06" db="EMBL/GenBank/DDBJ databases">
        <title>Sphingomonas sp. XMGL2, whole genome shotgun sequencing project.</title>
        <authorList>
            <person name="Zhao G."/>
            <person name="Shen L."/>
        </authorList>
    </citation>
    <scope>NUCLEOTIDE SEQUENCE [LARGE SCALE GENOMIC DNA]</scope>
    <source>
        <strain evidence="4 5">XMGL2</strain>
    </source>
</reference>
<gene>
    <name evidence="4" type="ORF">KOF26_16575</name>
</gene>
<dbReference type="PIRSF" id="PIRSF007663">
    <property type="entry name" value="UCP007663"/>
    <property type="match status" value="1"/>
</dbReference>
<feature type="domain" description="Alpha fucosidase A-like C-terminal" evidence="2">
    <location>
        <begin position="698"/>
        <end position="757"/>
    </location>
</feature>
<sequence>MLDRRETLALAGLGLVSAGLKGAQAPAANGSSERPMLWYRQPARMWLEALPIGNGRIGAMVHGGIRSETLQLNADSWWAGRPYDPVRPGAREALPEVRRLVFAGRYAEAEALANRTLMAQPITQMPYQTIGNFVVTALNINDNDAETYRRELDLDAAVASTAFLAGGVRYERQLFASAPDGVIVMRHAADRPGAIHARLAWQLPGGGRAAGGGEDMLAMQLRNGGSAGIDGGLSAAAVAKLSARGGTVSREGDALVVRGADELVVLIRIATDYRRFDLVGGDPLAEAVRTLAAAAAKPFDMLRDTHVADHRSLFRSAALDLGRTPAAALSTDARVAISDPADDPALAALYFAYARYLLIACSRPGGQPANLQGMWNDSAKPPWGSKYTININTEMNYWLAEPTNLAECVTPLVAMIEELAVTGARTARAMYGARGWVAHHNTDLWRATAPIDFAAAGLWPTGGAWLALHLWEHYDYGRDRRFLQRVWPVMRDAALFFLDTLVPLPGTAYLVTNPSLSPENDHGRGGSVCAGPTMDMQMLRDLFDRCVAAGTLLKRDVELCRQFAAARARLVPNRIGAAGQLREWLEDWDLTARDVHHRHISHLFGIFPSHQINLDETPALAAAGRRSLELRGDAATGWGLAWRANVWARLRQGDHAHRLLVALLSSDRTYPNLFDAHPPFQIDGNFGGANAMAEMLVQSRGALIDLLPALPAAWPEGRLTGIRVRGAAEVDLAWTSGRLDEVVIRPALGGRRMLRHGTVERTVELRPGRQLRLRGPNLEV</sequence>
<dbReference type="PANTHER" id="PTHR31084">
    <property type="entry name" value="ALPHA-L-FUCOSIDASE 2"/>
    <property type="match status" value="1"/>
</dbReference>
<dbReference type="GO" id="GO:0016787">
    <property type="term" value="F:hydrolase activity"/>
    <property type="evidence" value="ECO:0007669"/>
    <property type="project" value="UniProtKB-KW"/>
</dbReference>
<name>A0ABS6BME6_9SPHN</name>
<dbReference type="InterPro" id="IPR027414">
    <property type="entry name" value="GH95_N_dom"/>
</dbReference>
<dbReference type="PANTHER" id="PTHR31084:SF0">
    <property type="entry name" value="ALPHA-L-FUCOSIDASE 2"/>
    <property type="match status" value="1"/>
</dbReference>
<evidence type="ECO:0000259" key="1">
    <source>
        <dbReference type="Pfam" id="PF14498"/>
    </source>
</evidence>
<dbReference type="Pfam" id="PF21307">
    <property type="entry name" value="Glyco_hydro_95_C"/>
    <property type="match status" value="1"/>
</dbReference>
<dbReference type="RefSeq" id="WP_216327754.1">
    <property type="nucleotide sequence ID" value="NZ_JAHKRT010000010.1"/>
</dbReference>
<evidence type="ECO:0000313" key="4">
    <source>
        <dbReference type="EMBL" id="MBU3079473.1"/>
    </source>
</evidence>
<protein>
    <submittedName>
        <fullName evidence="4">Glycoside hydrolase family 95 protein</fullName>
    </submittedName>
</protein>
<keyword evidence="5" id="KW-1185">Reference proteome</keyword>
<feature type="domain" description="Glycosyl hydrolase family 95 catalytic" evidence="3">
    <location>
        <begin position="299"/>
        <end position="696"/>
    </location>
</feature>
<dbReference type="InterPro" id="IPR016518">
    <property type="entry name" value="Alpha-L-fucosidase"/>
</dbReference>
<dbReference type="Proteomes" id="UP000776276">
    <property type="component" value="Unassembled WGS sequence"/>
</dbReference>
<dbReference type="InterPro" id="IPR054363">
    <property type="entry name" value="GH95_cat"/>
</dbReference>
<proteinExistence type="predicted"/>
<dbReference type="EMBL" id="JAHKRT010000010">
    <property type="protein sequence ID" value="MBU3079473.1"/>
    <property type="molecule type" value="Genomic_DNA"/>
</dbReference>
<evidence type="ECO:0000313" key="5">
    <source>
        <dbReference type="Proteomes" id="UP000776276"/>
    </source>
</evidence>
<dbReference type="Pfam" id="PF14498">
    <property type="entry name" value="Glyco_hyd_65N_2"/>
    <property type="match status" value="1"/>
</dbReference>